<dbReference type="Gene3D" id="3.40.50.1820">
    <property type="entry name" value="alpha/beta hydrolase"/>
    <property type="match status" value="1"/>
</dbReference>
<keyword evidence="3" id="KW-0472">Membrane</keyword>
<proteinExistence type="inferred from homology"/>
<comment type="similarity">
    <text evidence="1">Belongs to the type-B carboxylesterase/lipase family.</text>
</comment>
<keyword evidence="3" id="KW-1133">Transmembrane helix</keyword>
<dbReference type="GO" id="GO:0016787">
    <property type="term" value="F:hydrolase activity"/>
    <property type="evidence" value="ECO:0007669"/>
    <property type="project" value="UniProtKB-KW"/>
</dbReference>
<evidence type="ECO:0000313" key="6">
    <source>
        <dbReference type="Proteomes" id="UP000578531"/>
    </source>
</evidence>
<keyword evidence="2" id="KW-0378">Hydrolase</keyword>
<dbReference type="SUPFAM" id="SSF53474">
    <property type="entry name" value="alpha/beta-Hydrolases"/>
    <property type="match status" value="1"/>
</dbReference>
<keyword evidence="3" id="KW-0812">Transmembrane</keyword>
<dbReference type="RefSeq" id="XP_037167028.1">
    <property type="nucleotide sequence ID" value="XM_037305835.1"/>
</dbReference>
<protein>
    <recommendedName>
        <fullName evidence="4">Carboxylesterase type B domain-containing protein</fullName>
    </recommendedName>
</protein>
<dbReference type="Proteomes" id="UP000578531">
    <property type="component" value="Unassembled WGS sequence"/>
</dbReference>
<dbReference type="PANTHER" id="PTHR43142:SF1">
    <property type="entry name" value="CARBOXYLIC ESTER HYDROLASE"/>
    <property type="match status" value="1"/>
</dbReference>
<feature type="transmembrane region" description="Helical" evidence="3">
    <location>
        <begin position="12"/>
        <end position="28"/>
    </location>
</feature>
<dbReference type="InterPro" id="IPR002018">
    <property type="entry name" value="CarbesteraseB"/>
</dbReference>
<feature type="domain" description="Carboxylesterase type B" evidence="4">
    <location>
        <begin position="54"/>
        <end position="558"/>
    </location>
</feature>
<accession>A0A8H6FZD4</accession>
<dbReference type="InterPro" id="IPR029058">
    <property type="entry name" value="AB_hydrolase_fold"/>
</dbReference>
<gene>
    <name evidence="5" type="ORF">HO173_003911</name>
</gene>
<evidence type="ECO:0000256" key="1">
    <source>
        <dbReference type="ARBA" id="ARBA00005964"/>
    </source>
</evidence>
<dbReference type="AlphaFoldDB" id="A0A8H6FZD4"/>
<evidence type="ECO:0000256" key="2">
    <source>
        <dbReference type="ARBA" id="ARBA00022801"/>
    </source>
</evidence>
<dbReference type="OrthoDB" id="408631at2759"/>
<dbReference type="Pfam" id="PF00135">
    <property type="entry name" value="COesterase"/>
    <property type="match status" value="1"/>
</dbReference>
<evidence type="ECO:0000256" key="3">
    <source>
        <dbReference type="SAM" id="Phobius"/>
    </source>
</evidence>
<name>A0A8H6FZD4_9LECA</name>
<evidence type="ECO:0000313" key="5">
    <source>
        <dbReference type="EMBL" id="KAF6237710.1"/>
    </source>
</evidence>
<dbReference type="PANTHER" id="PTHR43142">
    <property type="entry name" value="CARBOXYLIC ESTER HYDROLASE"/>
    <property type="match status" value="1"/>
</dbReference>
<dbReference type="EMBL" id="JACCJC010000012">
    <property type="protein sequence ID" value="KAF6237710.1"/>
    <property type="molecule type" value="Genomic_DNA"/>
</dbReference>
<organism evidence="5 6">
    <name type="scientific">Letharia columbiana</name>
    <dbReference type="NCBI Taxonomy" id="112416"/>
    <lineage>
        <taxon>Eukaryota</taxon>
        <taxon>Fungi</taxon>
        <taxon>Dikarya</taxon>
        <taxon>Ascomycota</taxon>
        <taxon>Pezizomycotina</taxon>
        <taxon>Lecanoromycetes</taxon>
        <taxon>OSLEUM clade</taxon>
        <taxon>Lecanoromycetidae</taxon>
        <taxon>Lecanorales</taxon>
        <taxon>Lecanorineae</taxon>
        <taxon>Parmeliaceae</taxon>
        <taxon>Letharia</taxon>
    </lineage>
</organism>
<keyword evidence="6" id="KW-1185">Reference proteome</keyword>
<evidence type="ECO:0000259" key="4">
    <source>
        <dbReference type="Pfam" id="PF00135"/>
    </source>
</evidence>
<reference evidence="5 6" key="1">
    <citation type="journal article" date="2020" name="Genomics">
        <title>Complete, high-quality genomes from long-read metagenomic sequencing of two wolf lichen thalli reveals enigmatic genome architecture.</title>
        <authorList>
            <person name="McKenzie S.K."/>
            <person name="Walston R.F."/>
            <person name="Allen J.L."/>
        </authorList>
    </citation>
    <scope>NUCLEOTIDE SEQUENCE [LARGE SCALE GENOMIC DNA]</scope>
    <source>
        <strain evidence="5">WasteWater2</strain>
    </source>
</reference>
<sequence length="616" mass="66634">MDAHLNPRQHPFLFAFISILVLLTAMLLNSTSLSPFVLTLLNYSTPYVRNARTGVSYRGTSTNGVEHFQNIFYAEDTSGSNRFAPPVPCAPPPGTIVDATAAGAWCPQGLRGPPLPFTSPITNVSENCLSLRIARPSNIDSSAKLPVLVWIHGGGDALGSASDILYTPDGLVRQAESNGQSVIYVGINYRLGMFGYATNKALRDAKQTNVGLRDQRAAFEWVRDNIEFFGGDPGNVVAVGQSVGAMAIGLHLVSYSGTQGVPFQKAMMMSGATGTNFNIMSSLVADNTATVAKSVGCTQDDPDSPATVDCLRKIPLENLMDTSVKLARQLRPPFGELAFYPSYDGDYISDRPSVLLRKGAFVKGIPIIGSWVTNDGAWYAQPSISDDASVLESFQTFVLGLSQSSLQRLLSLYPLSNFIHLVSPDEEATADYYRAAQINRDIWFTCPVIDFTWQYARFGGDSNIRLYNMNQTKFGPILQYMGVPQWHVCHLSDIPYLMNEDVAAGGDNSPDQQSLSALLSGSAAAFAYSGDPTISRGRTFKDWPIAYSDQSEQALSKEYPKDLSLYVVGGPQGSGPASMSSGTGGGAKSEREKALAWEQVMERCAFINSILDEIGV</sequence>
<comment type="caution">
    <text evidence="5">The sequence shown here is derived from an EMBL/GenBank/DDBJ whole genome shotgun (WGS) entry which is preliminary data.</text>
</comment>
<dbReference type="GeneID" id="59285576"/>